<dbReference type="SUPFAM" id="SSF56112">
    <property type="entry name" value="Protein kinase-like (PK-like)"/>
    <property type="match status" value="1"/>
</dbReference>
<dbReference type="InterPro" id="IPR004119">
    <property type="entry name" value="EcKL"/>
</dbReference>
<gene>
    <name evidence="2" type="ORF">ABEB36_004864</name>
</gene>
<dbReference type="SMART" id="SM00587">
    <property type="entry name" value="CHK"/>
    <property type="match status" value="1"/>
</dbReference>
<dbReference type="InterPro" id="IPR011009">
    <property type="entry name" value="Kinase-like_dom_sf"/>
</dbReference>
<evidence type="ECO:0000259" key="1">
    <source>
        <dbReference type="SMART" id="SM00587"/>
    </source>
</evidence>
<accession>A0ABD1EW89</accession>
<protein>
    <recommendedName>
        <fullName evidence="1">CHK kinase-like domain-containing protein</fullName>
    </recommendedName>
</protein>
<keyword evidence="3" id="KW-1185">Reference proteome</keyword>
<dbReference type="Proteomes" id="UP001566132">
    <property type="component" value="Unassembled WGS sequence"/>
</dbReference>
<comment type="caution">
    <text evidence="2">The sequence shown here is derived from an EMBL/GenBank/DDBJ whole genome shotgun (WGS) entry which is preliminary data.</text>
</comment>
<dbReference type="Pfam" id="PF02958">
    <property type="entry name" value="EcKL"/>
    <property type="match status" value="1"/>
</dbReference>
<reference evidence="2 3" key="1">
    <citation type="submission" date="2024-05" db="EMBL/GenBank/DDBJ databases">
        <title>Genetic variation in Jamaican populations of the coffee berry borer (Hypothenemus hampei).</title>
        <authorList>
            <person name="Errbii M."/>
            <person name="Myrie A."/>
        </authorList>
    </citation>
    <scope>NUCLEOTIDE SEQUENCE [LARGE SCALE GENOMIC DNA]</scope>
    <source>
        <strain evidence="2">JA-Hopewell-2020-01-JO</strain>
        <tissue evidence="2">Whole body</tissue>
    </source>
</reference>
<dbReference type="PANTHER" id="PTHR11012:SF30">
    <property type="entry name" value="PROTEIN KINASE-LIKE DOMAIN-CONTAINING"/>
    <property type="match status" value="1"/>
</dbReference>
<evidence type="ECO:0000313" key="3">
    <source>
        <dbReference type="Proteomes" id="UP001566132"/>
    </source>
</evidence>
<organism evidence="2 3">
    <name type="scientific">Hypothenemus hampei</name>
    <name type="common">Coffee berry borer</name>
    <dbReference type="NCBI Taxonomy" id="57062"/>
    <lineage>
        <taxon>Eukaryota</taxon>
        <taxon>Metazoa</taxon>
        <taxon>Ecdysozoa</taxon>
        <taxon>Arthropoda</taxon>
        <taxon>Hexapoda</taxon>
        <taxon>Insecta</taxon>
        <taxon>Pterygota</taxon>
        <taxon>Neoptera</taxon>
        <taxon>Endopterygota</taxon>
        <taxon>Coleoptera</taxon>
        <taxon>Polyphaga</taxon>
        <taxon>Cucujiformia</taxon>
        <taxon>Curculionidae</taxon>
        <taxon>Scolytinae</taxon>
        <taxon>Hypothenemus</taxon>
    </lineage>
</organism>
<dbReference type="EMBL" id="JBDJPC010000004">
    <property type="protein sequence ID" value="KAL1505263.1"/>
    <property type="molecule type" value="Genomic_DNA"/>
</dbReference>
<dbReference type="AlphaFoldDB" id="A0ABD1EW89"/>
<dbReference type="PANTHER" id="PTHR11012">
    <property type="entry name" value="PROTEIN KINASE-LIKE DOMAIN-CONTAINING"/>
    <property type="match status" value="1"/>
</dbReference>
<sequence length="408" mass="47475">MNTLSTNVEELVNKVTKENDFKDFNVEVVKSVSNDGDGYIGILQGLCIRDKNKQKELNLVIKEAPRSVKLRSQFPTREAFIREIYFYKHIYPGFTKFQEKYQISNPFNNVANFYGSCDEDFKEILLLENLKTSGYRLYKKTELMDSEHLTIGFTAYARFHAISHAMKHLEPETFRALTKEARVHPFMQNPKIIETITTKTATSGMYAASLEAVKDKPLLRAAIERAKADANDTCQILYHCLDDESSVLVHADCWNTNLLFKYQDEKSKIPLDIKLIDWQICQISTPIYDLSYFLFINADKKDLYQYSKYLKHYYAVMKEILKEFGLELESFYPYDLLDKDFKKYCKLGFFVCQIMMQQATTKGKTHDFVKMADEGQNLFDVKTRTSSSPTFQHRMSNLIEFLVDNGSI</sequence>
<dbReference type="InterPro" id="IPR015897">
    <property type="entry name" value="CHK_kinase-like"/>
</dbReference>
<name>A0ABD1EW89_HYPHA</name>
<proteinExistence type="predicted"/>
<feature type="domain" description="CHK kinase-like" evidence="1">
    <location>
        <begin position="125"/>
        <end position="323"/>
    </location>
</feature>
<dbReference type="Gene3D" id="3.90.1200.10">
    <property type="match status" value="1"/>
</dbReference>
<evidence type="ECO:0000313" key="2">
    <source>
        <dbReference type="EMBL" id="KAL1505263.1"/>
    </source>
</evidence>